<accession>A0AA40E3J9</accession>
<feature type="signal peptide" evidence="1">
    <location>
        <begin position="1"/>
        <end position="18"/>
    </location>
</feature>
<evidence type="ECO:0000313" key="3">
    <source>
        <dbReference type="Proteomes" id="UP001172102"/>
    </source>
</evidence>
<sequence length="141" mass="14783">MSLALLFSASLSADIGVATLAGVPGSSVSSITKAASNTVGSGLEAAPLVVSSLSFLAARARRAGDWVPVPLDDRERRAGAEPEGCSCLLGSCLVCSSAIWRSIAPFSLCIVLRLVRSYGKRRRERAGFFTWNMSIVTGKGY</sequence>
<feature type="chain" id="PRO_5041351547" description="Secreted protein" evidence="1">
    <location>
        <begin position="19"/>
        <end position="141"/>
    </location>
</feature>
<dbReference type="AlphaFoldDB" id="A0AA40E3J9"/>
<proteinExistence type="predicted"/>
<evidence type="ECO:0000256" key="1">
    <source>
        <dbReference type="SAM" id="SignalP"/>
    </source>
</evidence>
<evidence type="ECO:0000313" key="2">
    <source>
        <dbReference type="EMBL" id="KAK0725780.1"/>
    </source>
</evidence>
<comment type="caution">
    <text evidence="2">The sequence shown here is derived from an EMBL/GenBank/DDBJ whole genome shotgun (WGS) entry which is preliminary data.</text>
</comment>
<protein>
    <recommendedName>
        <fullName evidence="4">Secreted protein</fullName>
    </recommendedName>
</protein>
<organism evidence="2 3">
    <name type="scientific">Lasiosphaeris hirsuta</name>
    <dbReference type="NCBI Taxonomy" id="260670"/>
    <lineage>
        <taxon>Eukaryota</taxon>
        <taxon>Fungi</taxon>
        <taxon>Dikarya</taxon>
        <taxon>Ascomycota</taxon>
        <taxon>Pezizomycotina</taxon>
        <taxon>Sordariomycetes</taxon>
        <taxon>Sordariomycetidae</taxon>
        <taxon>Sordariales</taxon>
        <taxon>Lasiosphaeriaceae</taxon>
        <taxon>Lasiosphaeris</taxon>
    </lineage>
</organism>
<keyword evidence="3" id="KW-1185">Reference proteome</keyword>
<keyword evidence="1" id="KW-0732">Signal</keyword>
<reference evidence="2" key="1">
    <citation type="submission" date="2023-06" db="EMBL/GenBank/DDBJ databases">
        <title>Genome-scale phylogeny and comparative genomics of the fungal order Sordariales.</title>
        <authorList>
            <consortium name="Lawrence Berkeley National Laboratory"/>
            <person name="Hensen N."/>
            <person name="Bonometti L."/>
            <person name="Westerberg I."/>
            <person name="Brannstrom I.O."/>
            <person name="Guillou S."/>
            <person name="Cros-Aarteil S."/>
            <person name="Calhoun S."/>
            <person name="Haridas S."/>
            <person name="Kuo A."/>
            <person name="Mondo S."/>
            <person name="Pangilinan J."/>
            <person name="Riley R."/>
            <person name="Labutti K."/>
            <person name="Andreopoulos B."/>
            <person name="Lipzen A."/>
            <person name="Chen C."/>
            <person name="Yanf M."/>
            <person name="Daum C."/>
            <person name="Ng V."/>
            <person name="Clum A."/>
            <person name="Steindorff A."/>
            <person name="Ohm R."/>
            <person name="Martin F."/>
            <person name="Silar P."/>
            <person name="Natvig D."/>
            <person name="Lalanne C."/>
            <person name="Gautier V."/>
            <person name="Ament-Velasquez S.L."/>
            <person name="Kruys A."/>
            <person name="Hutchinson M.I."/>
            <person name="Powell A.J."/>
            <person name="Barry K."/>
            <person name="Miller A.N."/>
            <person name="Grigoriev I.V."/>
            <person name="Debuchy R."/>
            <person name="Gladieux P."/>
            <person name="Thoren M.H."/>
            <person name="Johannesson H."/>
        </authorList>
    </citation>
    <scope>NUCLEOTIDE SEQUENCE</scope>
    <source>
        <strain evidence="2">SMH4607-1</strain>
    </source>
</reference>
<evidence type="ECO:0008006" key="4">
    <source>
        <dbReference type="Google" id="ProtNLM"/>
    </source>
</evidence>
<gene>
    <name evidence="2" type="ORF">B0H67DRAFT_140536</name>
</gene>
<name>A0AA40E3J9_9PEZI</name>
<dbReference type="EMBL" id="JAUKUA010000002">
    <property type="protein sequence ID" value="KAK0725780.1"/>
    <property type="molecule type" value="Genomic_DNA"/>
</dbReference>
<dbReference type="Proteomes" id="UP001172102">
    <property type="component" value="Unassembled WGS sequence"/>
</dbReference>